<dbReference type="Pfam" id="PF17801">
    <property type="entry name" value="Melibiase_C"/>
    <property type="match status" value="1"/>
</dbReference>
<dbReference type="RefSeq" id="WP_201882330.1">
    <property type="nucleotide sequence ID" value="NZ_JAERRF010000039.1"/>
</dbReference>
<dbReference type="PANTHER" id="PTHR11452">
    <property type="entry name" value="ALPHA-GALACTOSIDASE/ALPHA-N-ACETYLGALACTOSAMINIDASE"/>
    <property type="match status" value="1"/>
</dbReference>
<dbReference type="Proteomes" id="UP000634229">
    <property type="component" value="Unassembled WGS sequence"/>
</dbReference>
<evidence type="ECO:0000256" key="2">
    <source>
        <dbReference type="ARBA" id="ARBA00022729"/>
    </source>
</evidence>
<dbReference type="Gene3D" id="2.120.10.70">
    <property type="entry name" value="Fucose-specific lectin"/>
    <property type="match status" value="1"/>
</dbReference>
<evidence type="ECO:0000259" key="7">
    <source>
        <dbReference type="Pfam" id="PF26607"/>
    </source>
</evidence>
<comment type="similarity">
    <text evidence="1">Belongs to the glycosyl hydrolase 27 family.</text>
</comment>
<dbReference type="PANTHER" id="PTHR11452:SF75">
    <property type="entry name" value="ALPHA-GALACTOSIDASE MEL1"/>
    <property type="match status" value="1"/>
</dbReference>
<evidence type="ECO:0000256" key="1">
    <source>
        <dbReference type="ARBA" id="ARBA00009743"/>
    </source>
</evidence>
<evidence type="ECO:0000313" key="8">
    <source>
        <dbReference type="EMBL" id="MBL1102132.1"/>
    </source>
</evidence>
<accession>A0ABS1NPW1</accession>
<keyword evidence="3 8" id="KW-0378">Hydrolase</keyword>
<evidence type="ECO:0000256" key="4">
    <source>
        <dbReference type="ARBA" id="ARBA00023295"/>
    </source>
</evidence>
<evidence type="ECO:0000313" key="9">
    <source>
        <dbReference type="Proteomes" id="UP000634229"/>
    </source>
</evidence>
<dbReference type="InterPro" id="IPR058502">
    <property type="entry name" value="PLL-like_beta-prop"/>
</dbReference>
<name>A0ABS1NPW1_9ACTN</name>
<gene>
    <name evidence="8" type="ORF">JK363_37060</name>
</gene>
<dbReference type="SUPFAM" id="SSF51445">
    <property type="entry name" value="(Trans)glycosidases"/>
    <property type="match status" value="1"/>
</dbReference>
<proteinExistence type="inferred from homology"/>
<evidence type="ECO:0000256" key="5">
    <source>
        <dbReference type="SAM" id="SignalP"/>
    </source>
</evidence>
<dbReference type="CDD" id="cd14792">
    <property type="entry name" value="GH27"/>
    <property type="match status" value="1"/>
</dbReference>
<evidence type="ECO:0000259" key="6">
    <source>
        <dbReference type="Pfam" id="PF17801"/>
    </source>
</evidence>
<dbReference type="InterPro" id="IPR041233">
    <property type="entry name" value="Melibiase_C"/>
</dbReference>
<dbReference type="Gene3D" id="2.60.40.1180">
    <property type="entry name" value="Golgi alpha-mannosidase II"/>
    <property type="match status" value="1"/>
</dbReference>
<organism evidence="8 9">
    <name type="scientific">Streptomyces coffeae</name>
    <dbReference type="NCBI Taxonomy" id="621382"/>
    <lineage>
        <taxon>Bacteria</taxon>
        <taxon>Bacillati</taxon>
        <taxon>Actinomycetota</taxon>
        <taxon>Actinomycetes</taxon>
        <taxon>Kitasatosporales</taxon>
        <taxon>Streptomycetaceae</taxon>
        <taxon>Streptomyces</taxon>
    </lineage>
</organism>
<dbReference type="InterPro" id="IPR017853">
    <property type="entry name" value="GH"/>
</dbReference>
<feature type="signal peptide" evidence="5">
    <location>
        <begin position="1"/>
        <end position="42"/>
    </location>
</feature>
<dbReference type="Pfam" id="PF26607">
    <property type="entry name" value="DUF8189"/>
    <property type="match status" value="1"/>
</dbReference>
<sequence>MSSTSCPPTTRGRHRRPRTAGVVTAALALCVAPVITSGPAAAATAPDSLSTLYAAAPTPTMGWNSWYGYGGFQFSGAHTVANITARNINSTKIRAEADALVSKGLKTAGYDTVWLDEGWWDGSRDGSGNITVNTTQWPGFTVGSTTYAAGMKGLADYIHSKGLKAGIYTDSGKTGCSGLPDGSAEHVQQDIDAFAAWGYDAVKIDHCGGDITGKDEAQTYAAYRHAILNNSSGRTMVFNVCRWQYGSYMPVTANTWRTDLDIASVNADGSSTRGDGNFTLAKVMRNLDTNGNTPSVAGPGHFNDPDYLLTGHDLDNVPTTSTDAISRSQFSMWAMMNAPLIIGTKASTLSAASVATLTNDEVIAIDQDSLGAQGVKVSEPSTGLQVWSKRLAAPGTRAIALFNRTGTAAHITVNFTDTGLTSTDAVTLRDSWGKTNLGSKTGSYTTSVPAYSTVMLKATGTESGSWTDIGGTQSASPAIASGGPDSADAFVRGTDGALYQKTWGGHSWTGAWANLGGPTGGTFTGTPAAVSDAPGQIDVAVRGTDNHLYHRAYRAGSWGSWEDLGGTIADSPAISSQHDNQLDVFVRGTDGALYQKSWDGTAWSSNWANLGGPSSGTFTGAPAAVSNGSGRIDLAVRGTDDAVYHRAYYAGSWHAWESLGGTITESPAITSASTNRWDVLVRGTDGALYRKHWNGIAWDSNWANLGGVTSGTFNGTPAAVSLGGNQLLLAVRGTDDHNYARMLTSS</sequence>
<keyword evidence="2 5" id="KW-0732">Signal</keyword>
<dbReference type="CDD" id="cd22954">
    <property type="entry name" value="PLL_lectin"/>
    <property type="match status" value="1"/>
</dbReference>
<feature type="domain" description="PLL-like beta propeller" evidence="7">
    <location>
        <begin position="459"/>
        <end position="737"/>
    </location>
</feature>
<reference evidence="8 9" key="1">
    <citation type="submission" date="2021-01" db="EMBL/GenBank/DDBJ databases">
        <title>WGS of actinomycetes isolated from Thailand.</title>
        <authorList>
            <person name="Thawai C."/>
        </authorList>
    </citation>
    <scope>NUCLEOTIDE SEQUENCE [LARGE SCALE GENOMIC DNA]</scope>
    <source>
        <strain evidence="8 9">CA1R205</strain>
    </source>
</reference>
<protein>
    <submittedName>
        <fullName evidence="8">Glycoside hydrolase family 27 protein</fullName>
    </submittedName>
</protein>
<dbReference type="InterPro" id="IPR013780">
    <property type="entry name" value="Glyco_hydro_b"/>
</dbReference>
<dbReference type="EMBL" id="JAERRF010000039">
    <property type="protein sequence ID" value="MBL1102132.1"/>
    <property type="molecule type" value="Genomic_DNA"/>
</dbReference>
<dbReference type="SUPFAM" id="SSF89372">
    <property type="entry name" value="Fucose-specific lectin"/>
    <property type="match status" value="1"/>
</dbReference>
<keyword evidence="9" id="KW-1185">Reference proteome</keyword>
<dbReference type="Gene3D" id="3.20.20.70">
    <property type="entry name" value="Aldolase class I"/>
    <property type="match status" value="1"/>
</dbReference>
<evidence type="ECO:0000256" key="3">
    <source>
        <dbReference type="ARBA" id="ARBA00022801"/>
    </source>
</evidence>
<dbReference type="InterPro" id="IPR002241">
    <property type="entry name" value="Glyco_hydro_27"/>
</dbReference>
<dbReference type="Pfam" id="PF16499">
    <property type="entry name" value="Melibiase_2"/>
    <property type="match status" value="1"/>
</dbReference>
<comment type="caution">
    <text evidence="8">The sequence shown here is derived from an EMBL/GenBank/DDBJ whole genome shotgun (WGS) entry which is preliminary data.</text>
</comment>
<dbReference type="SUPFAM" id="SSF51011">
    <property type="entry name" value="Glycosyl hydrolase domain"/>
    <property type="match status" value="1"/>
</dbReference>
<feature type="chain" id="PRO_5045991463" evidence="5">
    <location>
        <begin position="43"/>
        <end position="746"/>
    </location>
</feature>
<feature type="domain" description="Alpha galactosidase C-terminal" evidence="6">
    <location>
        <begin position="383"/>
        <end position="457"/>
    </location>
</feature>
<dbReference type="InterPro" id="IPR013785">
    <property type="entry name" value="Aldolase_TIM"/>
</dbReference>
<keyword evidence="4" id="KW-0326">Glycosidase</keyword>
<dbReference type="GO" id="GO:0016787">
    <property type="term" value="F:hydrolase activity"/>
    <property type="evidence" value="ECO:0007669"/>
    <property type="project" value="UniProtKB-KW"/>
</dbReference>